<reference evidence="2" key="1">
    <citation type="submission" date="2022-11" db="UniProtKB">
        <authorList>
            <consortium name="WormBaseParasite"/>
        </authorList>
    </citation>
    <scope>IDENTIFICATION</scope>
</reference>
<name>A0AC34QHM6_9BILA</name>
<dbReference type="Proteomes" id="UP000887576">
    <property type="component" value="Unplaced"/>
</dbReference>
<sequence>MHGIAASRARNQQLAKKYAEKHVVFAQSTETKAKFRSSSMSAKSSSGLTVPTEEKPSKIIRKGSSPRSGLLPADTFIPQVSTATKSKSFCHKEFPRECTGKLQIPDIFLQNDLALVGKNEVVELASEEDILKVPLKKEKAKANSLTVVPPNVVRRHASLAVDNPTRQARQNILKRGSMAMDQIKSIALDDVYKVYKQLGSGRFGYIKLAEHKQYKKNIAIKFFPRPQIRQSDFVREYNYSYFLSPHPNIIDTYDGMYQTSDDSAFFFVQEFSPHASLREAIENSSGGIGEDATKTVLSKILSAIEFMHDENLVHRNLKAENVLLFDKEFNKVKLTDFGLTRKVETTIKYGEAVTPYHAPELCEILQNESVTLRCSLDIWSIGIIFYYCLKGKFPWQKASILNKSYWEWEQYLKRKIPALPKRWEPFSEKSMKILKKCLNPKPKDRWTAKDMRKCLEKVGSLKNQKESSEEHVYYPEENIVENTKSKSSEPKQPKKKGVIHQWINSTLTTMAEISEQVVSARND</sequence>
<accession>A0AC34QHM6</accession>
<protein>
    <submittedName>
        <fullName evidence="2">Protein kinase domain-containing protein</fullName>
    </submittedName>
</protein>
<dbReference type="WBParaSite" id="JU765_v2.g16452.t1">
    <property type="protein sequence ID" value="JU765_v2.g16452.t1"/>
    <property type="gene ID" value="JU765_v2.g16452"/>
</dbReference>
<proteinExistence type="predicted"/>
<evidence type="ECO:0000313" key="1">
    <source>
        <dbReference type="Proteomes" id="UP000887576"/>
    </source>
</evidence>
<evidence type="ECO:0000313" key="2">
    <source>
        <dbReference type="WBParaSite" id="JU765_v2.g16452.t1"/>
    </source>
</evidence>
<organism evidence="1 2">
    <name type="scientific">Panagrolaimus sp. JU765</name>
    <dbReference type="NCBI Taxonomy" id="591449"/>
    <lineage>
        <taxon>Eukaryota</taxon>
        <taxon>Metazoa</taxon>
        <taxon>Ecdysozoa</taxon>
        <taxon>Nematoda</taxon>
        <taxon>Chromadorea</taxon>
        <taxon>Rhabditida</taxon>
        <taxon>Tylenchina</taxon>
        <taxon>Panagrolaimomorpha</taxon>
        <taxon>Panagrolaimoidea</taxon>
        <taxon>Panagrolaimidae</taxon>
        <taxon>Panagrolaimus</taxon>
    </lineage>
</organism>